<dbReference type="AlphaFoldDB" id="A0A7E4VAW3"/>
<reference evidence="5" key="2">
    <citation type="submission" date="2020-10" db="UniProtKB">
        <authorList>
            <consortium name="WormBaseParasite"/>
        </authorList>
    </citation>
    <scope>IDENTIFICATION</scope>
</reference>
<reference evidence="4" key="1">
    <citation type="journal article" date="2013" name="Genetics">
        <title>The draft genome and transcriptome of Panagrellus redivivus are shaped by the harsh demands of a free-living lifestyle.</title>
        <authorList>
            <person name="Srinivasan J."/>
            <person name="Dillman A.R."/>
            <person name="Macchietto M.G."/>
            <person name="Heikkinen L."/>
            <person name="Lakso M."/>
            <person name="Fracchia K.M."/>
            <person name="Antoshechkin I."/>
            <person name="Mortazavi A."/>
            <person name="Wong G."/>
            <person name="Sternberg P.W."/>
        </authorList>
    </citation>
    <scope>NUCLEOTIDE SEQUENCE [LARGE SCALE GENOMIC DNA]</scope>
    <source>
        <strain evidence="4">MT8872</strain>
    </source>
</reference>
<dbReference type="PANTHER" id="PTHR22898">
    <property type="entry name" value="UNCHARACTERIZED GLYCOSOL TRANSFERASE-RELATED"/>
    <property type="match status" value="1"/>
</dbReference>
<evidence type="ECO:0000256" key="2">
    <source>
        <dbReference type="ARBA" id="ARBA00022679"/>
    </source>
</evidence>
<evidence type="ECO:0000313" key="5">
    <source>
        <dbReference type="WBParaSite" id="Pan_g18609.t1"/>
    </source>
</evidence>
<dbReference type="InterPro" id="IPR052501">
    <property type="entry name" value="Alpha-1-2_FucT"/>
</dbReference>
<evidence type="ECO:0000256" key="1">
    <source>
        <dbReference type="ARBA" id="ARBA00022676"/>
    </source>
</evidence>
<dbReference type="InterPro" id="IPR002516">
    <property type="entry name" value="Glyco_trans_11"/>
</dbReference>
<keyword evidence="3" id="KW-1133">Transmembrane helix</keyword>
<dbReference type="Proteomes" id="UP000492821">
    <property type="component" value="Unassembled WGS sequence"/>
</dbReference>
<proteinExistence type="predicted"/>
<name>A0A7E4VAW3_PANRE</name>
<sequence length="381" mass="44078">MRKLCAMYATKLRNYRDRGAIFCFIFLSSVVVFNIYSLNCCNQNDVNEVTLSTLAMPDIPGKHFMKRFIQLHTSDAGGLGNQMYRIASLYGIGKMLNRTPSLDSSSPHNHNLAIEFQTLFPNIFDVVAFNTATDEHRDFTIFGRDCCAYADPRMIHDSSAIWLFMGGSYYQSYKYFHEHKEQVRVMFDFGANVTNAVKAYATDLFGDDKSYKLCVHIRRDDFVQHKNLESRTDFVVPAVFRVLDYLKSEARVANMSAVFIGAKPDFWNALNVFRNFGHHFHNVFNAGLSSRGEDLAFGATYCDAFLISASGSTFAWWMAYLGKPEMPVFYNGQVSKARNHSKDYHDYDMFPPEWHKLEFDNITGDVRFEKKWNFELFREWN</sequence>
<organism evidence="4 5">
    <name type="scientific">Panagrellus redivivus</name>
    <name type="common">Microworm</name>
    <dbReference type="NCBI Taxonomy" id="6233"/>
    <lineage>
        <taxon>Eukaryota</taxon>
        <taxon>Metazoa</taxon>
        <taxon>Ecdysozoa</taxon>
        <taxon>Nematoda</taxon>
        <taxon>Chromadorea</taxon>
        <taxon>Rhabditida</taxon>
        <taxon>Tylenchina</taxon>
        <taxon>Panagrolaimomorpha</taxon>
        <taxon>Panagrolaimoidea</taxon>
        <taxon>Panagrolaimidae</taxon>
        <taxon>Panagrellus</taxon>
    </lineage>
</organism>
<dbReference type="Pfam" id="PF01531">
    <property type="entry name" value="Glyco_transf_11"/>
    <property type="match status" value="1"/>
</dbReference>
<accession>A0A7E4VAW3</accession>
<evidence type="ECO:0000256" key="3">
    <source>
        <dbReference type="SAM" id="Phobius"/>
    </source>
</evidence>
<keyword evidence="3" id="KW-0472">Membrane</keyword>
<dbReference type="WBParaSite" id="Pan_g18609.t1">
    <property type="protein sequence ID" value="Pan_g18609.t1"/>
    <property type="gene ID" value="Pan_g18609"/>
</dbReference>
<feature type="transmembrane region" description="Helical" evidence="3">
    <location>
        <begin position="20"/>
        <end position="38"/>
    </location>
</feature>
<protein>
    <submittedName>
        <fullName evidence="5">L-Fucosyltransferase</fullName>
    </submittedName>
</protein>
<dbReference type="GO" id="GO:0005975">
    <property type="term" value="P:carbohydrate metabolic process"/>
    <property type="evidence" value="ECO:0007669"/>
    <property type="project" value="InterPro"/>
</dbReference>
<dbReference type="GO" id="GO:0008107">
    <property type="term" value="F:galactoside 2-alpha-L-fucosyltransferase activity"/>
    <property type="evidence" value="ECO:0007669"/>
    <property type="project" value="InterPro"/>
</dbReference>
<dbReference type="GO" id="GO:0016020">
    <property type="term" value="C:membrane"/>
    <property type="evidence" value="ECO:0007669"/>
    <property type="project" value="InterPro"/>
</dbReference>
<keyword evidence="3" id="KW-0812">Transmembrane</keyword>
<keyword evidence="2" id="KW-0808">Transferase</keyword>
<keyword evidence="4" id="KW-1185">Reference proteome</keyword>
<evidence type="ECO:0000313" key="4">
    <source>
        <dbReference type="Proteomes" id="UP000492821"/>
    </source>
</evidence>
<dbReference type="PANTHER" id="PTHR22898:SF3">
    <property type="entry name" value="ALPHA-1,2-FUCOSYLTRANSFERASE-RELATED"/>
    <property type="match status" value="1"/>
</dbReference>
<keyword evidence="1" id="KW-0328">Glycosyltransferase</keyword>